<keyword evidence="3" id="KW-0479">Metal-binding</keyword>
<dbReference type="Pfam" id="PF02630">
    <property type="entry name" value="SCO1-SenC"/>
    <property type="match status" value="1"/>
</dbReference>
<dbReference type="InterPro" id="IPR036249">
    <property type="entry name" value="Thioredoxin-like_sf"/>
</dbReference>
<gene>
    <name evidence="6" type="ORF">ABI_06220</name>
</gene>
<protein>
    <submittedName>
        <fullName evidence="6">SCO1/SenC family protein</fullName>
    </submittedName>
</protein>
<dbReference type="InterPro" id="IPR003782">
    <property type="entry name" value="SCO1/SenC"/>
</dbReference>
<dbReference type="PROSITE" id="PS51352">
    <property type="entry name" value="THIOREDOXIN_2"/>
    <property type="match status" value="1"/>
</dbReference>
<proteinExistence type="inferred from homology"/>
<reference evidence="7" key="1">
    <citation type="submission" date="2011-03" db="EMBL/GenBank/DDBJ databases">
        <title>Draft genome sequence of Brevundimonas diminuta.</title>
        <authorList>
            <person name="Brown P.J.B."/>
            <person name="Buechlein A."/>
            <person name="Hemmerich C."/>
            <person name="Brun Y.V."/>
        </authorList>
    </citation>
    <scope>NUCLEOTIDE SEQUENCE [LARGE SCALE GENOMIC DNA]</scope>
    <source>
        <strain evidence="7">C19</strain>
    </source>
</reference>
<evidence type="ECO:0000256" key="3">
    <source>
        <dbReference type="PIRSR" id="PIRSR603782-1"/>
    </source>
</evidence>
<organism evidence="6 7">
    <name type="scientific">Asticcacaulis biprosthecium C19</name>
    <dbReference type="NCBI Taxonomy" id="715226"/>
    <lineage>
        <taxon>Bacteria</taxon>
        <taxon>Pseudomonadati</taxon>
        <taxon>Pseudomonadota</taxon>
        <taxon>Alphaproteobacteria</taxon>
        <taxon>Caulobacterales</taxon>
        <taxon>Caulobacteraceae</taxon>
        <taxon>Asticcacaulis</taxon>
    </lineage>
</organism>
<dbReference type="AlphaFoldDB" id="F4QKW6"/>
<dbReference type="PANTHER" id="PTHR12151:SF25">
    <property type="entry name" value="LINALOOL DEHYDRATASE_ISOMERASE DOMAIN-CONTAINING PROTEIN"/>
    <property type="match status" value="1"/>
</dbReference>
<accession>F4QKW6</accession>
<dbReference type="OrthoDB" id="9790194at2"/>
<dbReference type="Proteomes" id="UP000006512">
    <property type="component" value="Unassembled WGS sequence"/>
</dbReference>
<feature type="domain" description="Thioredoxin" evidence="5">
    <location>
        <begin position="40"/>
        <end position="202"/>
    </location>
</feature>
<dbReference type="eggNOG" id="COG1999">
    <property type="taxonomic scope" value="Bacteria"/>
</dbReference>
<evidence type="ECO:0000313" key="6">
    <source>
        <dbReference type="EMBL" id="EGF92189.1"/>
    </source>
</evidence>
<evidence type="ECO:0000259" key="5">
    <source>
        <dbReference type="PROSITE" id="PS51352"/>
    </source>
</evidence>
<dbReference type="GO" id="GO:0046872">
    <property type="term" value="F:metal ion binding"/>
    <property type="evidence" value="ECO:0007669"/>
    <property type="project" value="UniProtKB-KW"/>
</dbReference>
<name>F4QKW6_9CAUL</name>
<keyword evidence="7" id="KW-1185">Reference proteome</keyword>
<feature type="binding site" evidence="3">
    <location>
        <position position="78"/>
    </location>
    <ligand>
        <name>Cu cation</name>
        <dbReference type="ChEBI" id="CHEBI:23378"/>
    </ligand>
</feature>
<evidence type="ECO:0000313" key="7">
    <source>
        <dbReference type="Proteomes" id="UP000006512"/>
    </source>
</evidence>
<dbReference type="FunFam" id="3.40.30.10:FF:000013">
    <property type="entry name" value="Blast:Protein SCO1 homolog, mitochondrial"/>
    <property type="match status" value="1"/>
</dbReference>
<dbReference type="HOGENOM" id="CLU_050131_3_1_5"/>
<feature type="binding site" evidence="3">
    <location>
        <position position="167"/>
    </location>
    <ligand>
        <name>Cu cation</name>
        <dbReference type="ChEBI" id="CHEBI:23378"/>
    </ligand>
</feature>
<feature type="disulfide bond" description="Redox-active" evidence="4">
    <location>
        <begin position="78"/>
        <end position="82"/>
    </location>
</feature>
<dbReference type="STRING" id="715226.ABI_06220"/>
<keyword evidence="4" id="KW-1015">Disulfide bond</keyword>
<dbReference type="EMBL" id="GL883077">
    <property type="protein sequence ID" value="EGF92189.1"/>
    <property type="molecule type" value="Genomic_DNA"/>
</dbReference>
<sequence length="204" mass="21616">MTKFRLAIIGAAFLALIGLAGLNYYLNLNGAQRNASVDLDPSKLPGGAFTLTDQNGQVVTEAALNGKWTAVFFGYTYCPDFCPLTLQALAQVQTQLGGKAKDFQIVFISVDPARDTPASLKAYLDSGGMPKGAIGLTGTPDQVASVVKAYRTTASKVGEGDAYTYQHTTAVYLMDPRGRYNSSYAYGLSPAEMAGMIKDAMAGK</sequence>
<dbReference type="RefSeq" id="WP_006271363.1">
    <property type="nucleotide sequence ID" value="NZ_GL883077.1"/>
</dbReference>
<dbReference type="Gene3D" id="3.40.30.10">
    <property type="entry name" value="Glutaredoxin"/>
    <property type="match status" value="1"/>
</dbReference>
<dbReference type="SUPFAM" id="SSF52833">
    <property type="entry name" value="Thioredoxin-like"/>
    <property type="match status" value="1"/>
</dbReference>
<evidence type="ECO:0000256" key="1">
    <source>
        <dbReference type="ARBA" id="ARBA00010996"/>
    </source>
</evidence>
<dbReference type="CDD" id="cd02968">
    <property type="entry name" value="SCO"/>
    <property type="match status" value="1"/>
</dbReference>
<feature type="binding site" evidence="3">
    <location>
        <position position="82"/>
    </location>
    <ligand>
        <name>Cu cation</name>
        <dbReference type="ChEBI" id="CHEBI:23378"/>
    </ligand>
</feature>
<dbReference type="InterPro" id="IPR013766">
    <property type="entry name" value="Thioredoxin_domain"/>
</dbReference>
<dbReference type="PANTHER" id="PTHR12151">
    <property type="entry name" value="ELECTRON TRANSPORT PROTIN SCO1/SENC FAMILY MEMBER"/>
    <property type="match status" value="1"/>
</dbReference>
<evidence type="ECO:0000256" key="2">
    <source>
        <dbReference type="ARBA" id="ARBA00023008"/>
    </source>
</evidence>
<evidence type="ECO:0000256" key="4">
    <source>
        <dbReference type="PIRSR" id="PIRSR603782-2"/>
    </source>
</evidence>
<comment type="similarity">
    <text evidence="1">Belongs to the SCO1/2 family.</text>
</comment>
<keyword evidence="2 3" id="KW-0186">Copper</keyword>